<evidence type="ECO:0000313" key="7">
    <source>
        <dbReference type="Proteomes" id="UP000516057"/>
    </source>
</evidence>
<comment type="similarity">
    <text evidence="1">Belongs to the LysR transcriptional regulatory family.</text>
</comment>
<dbReference type="PRINTS" id="PR00039">
    <property type="entry name" value="HTHLYSR"/>
</dbReference>
<evidence type="ECO:0000256" key="2">
    <source>
        <dbReference type="ARBA" id="ARBA00023015"/>
    </source>
</evidence>
<keyword evidence="2" id="KW-0805">Transcription regulation</keyword>
<dbReference type="Pfam" id="PF00126">
    <property type="entry name" value="HTH_1"/>
    <property type="match status" value="1"/>
</dbReference>
<dbReference type="RefSeq" id="WP_187735657.1">
    <property type="nucleotide sequence ID" value="NZ_CP060790.1"/>
</dbReference>
<keyword evidence="4" id="KW-0804">Transcription</keyword>
<evidence type="ECO:0000256" key="1">
    <source>
        <dbReference type="ARBA" id="ARBA00009437"/>
    </source>
</evidence>
<dbReference type="Gene3D" id="3.40.190.10">
    <property type="entry name" value="Periplasmic binding protein-like II"/>
    <property type="match status" value="2"/>
</dbReference>
<dbReference type="PANTHER" id="PTHR30126:SF94">
    <property type="entry name" value="LYSR FAMILY TRANSCRIPTIONAL REGULATOR"/>
    <property type="match status" value="1"/>
</dbReference>
<keyword evidence="7" id="KW-1185">Reference proteome</keyword>
<dbReference type="InterPro" id="IPR036388">
    <property type="entry name" value="WH-like_DNA-bd_sf"/>
</dbReference>
<evidence type="ECO:0000256" key="3">
    <source>
        <dbReference type="ARBA" id="ARBA00023125"/>
    </source>
</evidence>
<dbReference type="AlphaFoldDB" id="A0A7H0HDQ4"/>
<reference evidence="6 7" key="1">
    <citation type="submission" date="2020-08" db="EMBL/GenBank/DDBJ databases">
        <title>Genome sequence of Acidovorax monticola KACC 19171T.</title>
        <authorList>
            <person name="Hyun D.-W."/>
            <person name="Bae J.-W."/>
        </authorList>
    </citation>
    <scope>NUCLEOTIDE SEQUENCE [LARGE SCALE GENOMIC DNA]</scope>
    <source>
        <strain evidence="6 7">KACC 19171</strain>
    </source>
</reference>
<accession>A0A7H0HDQ4</accession>
<dbReference type="GO" id="GO:0003700">
    <property type="term" value="F:DNA-binding transcription factor activity"/>
    <property type="evidence" value="ECO:0007669"/>
    <property type="project" value="InterPro"/>
</dbReference>
<dbReference type="KEGG" id="amon:H9L24_17095"/>
<evidence type="ECO:0000313" key="6">
    <source>
        <dbReference type="EMBL" id="QNP58670.1"/>
    </source>
</evidence>
<dbReference type="Pfam" id="PF03466">
    <property type="entry name" value="LysR_substrate"/>
    <property type="match status" value="1"/>
</dbReference>
<dbReference type="CDD" id="cd05466">
    <property type="entry name" value="PBP2_LTTR_substrate"/>
    <property type="match status" value="1"/>
</dbReference>
<dbReference type="PROSITE" id="PS50931">
    <property type="entry name" value="HTH_LYSR"/>
    <property type="match status" value="1"/>
</dbReference>
<dbReference type="FunFam" id="1.10.10.10:FF:000001">
    <property type="entry name" value="LysR family transcriptional regulator"/>
    <property type="match status" value="1"/>
</dbReference>
<protein>
    <submittedName>
        <fullName evidence="6">LysR family transcriptional regulator</fullName>
    </submittedName>
</protein>
<dbReference type="EMBL" id="CP060790">
    <property type="protein sequence ID" value="QNP58670.1"/>
    <property type="molecule type" value="Genomic_DNA"/>
</dbReference>
<dbReference type="InterPro" id="IPR000847">
    <property type="entry name" value="LysR_HTH_N"/>
</dbReference>
<dbReference type="Gene3D" id="1.10.10.10">
    <property type="entry name" value="Winged helix-like DNA-binding domain superfamily/Winged helix DNA-binding domain"/>
    <property type="match status" value="1"/>
</dbReference>
<gene>
    <name evidence="6" type="ORF">H9L24_17095</name>
</gene>
<evidence type="ECO:0000259" key="5">
    <source>
        <dbReference type="PROSITE" id="PS50931"/>
    </source>
</evidence>
<proteinExistence type="inferred from homology"/>
<dbReference type="SUPFAM" id="SSF46785">
    <property type="entry name" value="Winged helix' DNA-binding domain"/>
    <property type="match status" value="1"/>
</dbReference>
<keyword evidence="3" id="KW-0238">DNA-binding</keyword>
<dbReference type="GO" id="GO:0000976">
    <property type="term" value="F:transcription cis-regulatory region binding"/>
    <property type="evidence" value="ECO:0007669"/>
    <property type="project" value="TreeGrafter"/>
</dbReference>
<name>A0A7H0HDQ4_9BURK</name>
<dbReference type="InterPro" id="IPR036390">
    <property type="entry name" value="WH_DNA-bd_sf"/>
</dbReference>
<sequence length="302" mass="32926">MTLKEIEAFYWTAVLSNFSLAAAKLHITQSSLSKRVAELEASVGVPLFERSSKKVQLTDSGARLLPIARQFLDLADSMQAEAVATTRLSGECKFGISELIALTWLPGLVNSVRQRHPGLKLQPYVDLARGLERRVVRGELDFAVAPGPAESSALVSEKIAGVEFTWIGAPSRISPGTVIAASDLPRYPLITMTEGSGLTRAFEKWANEQGMPPQRTVACNSLMGIVGLTIADVGISFLPARFVQPWLDRGVLVAIRSVPPLPTLDYCFIHRQDDSRTVVRELKQYVHEASSATGWSLPAPFI</sequence>
<dbReference type="PANTHER" id="PTHR30126">
    <property type="entry name" value="HTH-TYPE TRANSCRIPTIONAL REGULATOR"/>
    <property type="match status" value="1"/>
</dbReference>
<feature type="domain" description="HTH lysR-type" evidence="5">
    <location>
        <begin position="1"/>
        <end position="58"/>
    </location>
</feature>
<evidence type="ECO:0000256" key="4">
    <source>
        <dbReference type="ARBA" id="ARBA00023163"/>
    </source>
</evidence>
<dbReference type="InterPro" id="IPR005119">
    <property type="entry name" value="LysR_subst-bd"/>
</dbReference>
<dbReference type="Proteomes" id="UP000516057">
    <property type="component" value="Chromosome"/>
</dbReference>
<dbReference type="SUPFAM" id="SSF53850">
    <property type="entry name" value="Periplasmic binding protein-like II"/>
    <property type="match status" value="1"/>
</dbReference>
<organism evidence="6 7">
    <name type="scientific">Paenacidovorax monticola</name>
    <dbReference type="NCBI Taxonomy" id="1926868"/>
    <lineage>
        <taxon>Bacteria</taxon>
        <taxon>Pseudomonadati</taxon>
        <taxon>Pseudomonadota</taxon>
        <taxon>Betaproteobacteria</taxon>
        <taxon>Burkholderiales</taxon>
        <taxon>Comamonadaceae</taxon>
        <taxon>Paenacidovorax</taxon>
    </lineage>
</organism>